<evidence type="ECO:0000256" key="1">
    <source>
        <dbReference type="ARBA" id="ARBA00009753"/>
    </source>
</evidence>
<evidence type="ECO:0000256" key="4">
    <source>
        <dbReference type="ARBA" id="ARBA00023179"/>
    </source>
</evidence>
<dbReference type="PANTHER" id="PTHR11653:SF12">
    <property type="entry name" value="PARVALBUMIN"/>
    <property type="match status" value="1"/>
</dbReference>
<dbReference type="InterPro" id="IPR002048">
    <property type="entry name" value="EF_hand_dom"/>
</dbReference>
<sequence length="81" mass="8655">MALAGILTEAEIAAGLQSCPAAGSFNYETFFVKVGLNSKSKDQLTTVFAILDQDKSGFTEEDELELFLQNFTASAKALTDA</sequence>
<evidence type="ECO:0000256" key="2">
    <source>
        <dbReference type="ARBA" id="ARBA00022723"/>
    </source>
</evidence>
<keyword evidence="10" id="KW-1185">Reference proteome</keyword>
<feature type="binding site" evidence="6">
    <location>
        <position position="54"/>
    </location>
    <ligand>
        <name>Ca(2+)</name>
        <dbReference type="ChEBI" id="CHEBI:29108"/>
        <label>1</label>
    </ligand>
</feature>
<evidence type="ECO:0000256" key="3">
    <source>
        <dbReference type="ARBA" id="ARBA00022837"/>
    </source>
</evidence>
<gene>
    <name evidence="9" type="ORF">N328_04808</name>
</gene>
<dbReference type="InterPro" id="IPR011992">
    <property type="entry name" value="EF-hand-dom_pair"/>
</dbReference>
<dbReference type="PRINTS" id="PR01697">
    <property type="entry name" value="PARVALBUMIN"/>
</dbReference>
<accession>A0A093EYT5</accession>
<keyword evidence="4" id="KW-0514">Muscle protein</keyword>
<dbReference type="PROSITE" id="PS50222">
    <property type="entry name" value="EF_HAND_2"/>
    <property type="match status" value="1"/>
</dbReference>
<dbReference type="Proteomes" id="UP000054313">
    <property type="component" value="Unassembled WGS sequence"/>
</dbReference>
<protein>
    <recommendedName>
        <fullName evidence="7">Parvalbumin</fullName>
    </recommendedName>
</protein>
<dbReference type="Gene3D" id="1.10.238.10">
    <property type="entry name" value="EF-hand"/>
    <property type="match status" value="1"/>
</dbReference>
<reference evidence="9 10" key="1">
    <citation type="submission" date="2014-04" db="EMBL/GenBank/DDBJ databases">
        <title>Genome evolution of avian class.</title>
        <authorList>
            <person name="Zhang G."/>
            <person name="Li C."/>
        </authorList>
    </citation>
    <scope>NUCLEOTIDE SEQUENCE [LARGE SCALE GENOMIC DNA]</scope>
    <source>
        <strain evidence="9">BGI_N328</strain>
    </source>
</reference>
<evidence type="ECO:0000256" key="5">
    <source>
        <dbReference type="ARBA" id="ARBA00025308"/>
    </source>
</evidence>
<dbReference type="SUPFAM" id="SSF47473">
    <property type="entry name" value="EF-hand"/>
    <property type="match status" value="1"/>
</dbReference>
<keyword evidence="3 6" id="KW-0106">Calcium</keyword>
<dbReference type="EMBL" id="KK619569">
    <property type="protein sequence ID" value="KFV50522.1"/>
    <property type="molecule type" value="Genomic_DNA"/>
</dbReference>
<comment type="function">
    <text evidence="5 7">In muscle, parvalbumin is thought to be involved in relaxation after contraction. It binds two calcium ions.</text>
</comment>
<keyword evidence="2 6" id="KW-0479">Metal-binding</keyword>
<evidence type="ECO:0000313" key="10">
    <source>
        <dbReference type="Proteomes" id="UP000054313"/>
    </source>
</evidence>
<name>A0A093EYT5_GAVST</name>
<feature type="binding site" evidence="6">
    <location>
        <position position="52"/>
    </location>
    <ligand>
        <name>Ca(2+)</name>
        <dbReference type="ChEBI" id="CHEBI:29108"/>
        <label>1</label>
    </ligand>
</feature>
<dbReference type="GO" id="GO:0005509">
    <property type="term" value="F:calcium ion binding"/>
    <property type="evidence" value="ECO:0007669"/>
    <property type="project" value="UniProtKB-UniRule"/>
</dbReference>
<organism evidence="9 10">
    <name type="scientific">Gavia stellata</name>
    <name type="common">Red-throated diver</name>
    <name type="synonym">Colymbus stellatus</name>
    <dbReference type="NCBI Taxonomy" id="37040"/>
    <lineage>
        <taxon>Eukaryota</taxon>
        <taxon>Metazoa</taxon>
        <taxon>Chordata</taxon>
        <taxon>Craniata</taxon>
        <taxon>Vertebrata</taxon>
        <taxon>Euteleostomi</taxon>
        <taxon>Archelosauria</taxon>
        <taxon>Archosauria</taxon>
        <taxon>Dinosauria</taxon>
        <taxon>Saurischia</taxon>
        <taxon>Theropoda</taxon>
        <taxon>Coelurosauria</taxon>
        <taxon>Aves</taxon>
        <taxon>Neognathae</taxon>
        <taxon>Neoaves</taxon>
        <taxon>Aequornithes</taxon>
        <taxon>Gaviiformes</taxon>
        <taxon>Gaviidae</taxon>
        <taxon>Gavia</taxon>
    </lineage>
</organism>
<evidence type="ECO:0000256" key="7">
    <source>
        <dbReference type="RuleBase" id="RU368048"/>
    </source>
</evidence>
<dbReference type="AlphaFoldDB" id="A0A093EYT5"/>
<feature type="binding site" evidence="6">
    <location>
        <position position="58"/>
    </location>
    <ligand>
        <name>Ca(2+)</name>
        <dbReference type="ChEBI" id="CHEBI:29108"/>
        <label>1</label>
    </ligand>
</feature>
<evidence type="ECO:0000256" key="6">
    <source>
        <dbReference type="PIRSR" id="PIRSR608080-1"/>
    </source>
</evidence>
<dbReference type="PANTHER" id="PTHR11653">
    <property type="entry name" value="PARVALBUMIN ALPHA"/>
    <property type="match status" value="1"/>
</dbReference>
<comment type="similarity">
    <text evidence="1 7">Belongs to the parvalbumin family.</text>
</comment>
<dbReference type="GO" id="GO:0005737">
    <property type="term" value="C:cytoplasm"/>
    <property type="evidence" value="ECO:0007669"/>
    <property type="project" value="TreeGrafter"/>
</dbReference>
<proteinExistence type="inferred from homology"/>
<feature type="binding site" evidence="6">
    <location>
        <position position="63"/>
    </location>
    <ligand>
        <name>Ca(2+)</name>
        <dbReference type="ChEBI" id="CHEBI:29108"/>
        <label>1</label>
    </ligand>
</feature>
<evidence type="ECO:0000313" key="9">
    <source>
        <dbReference type="EMBL" id="KFV50522.1"/>
    </source>
</evidence>
<dbReference type="InterPro" id="IPR008080">
    <property type="entry name" value="Parvalbumin"/>
</dbReference>
<feature type="non-terminal residue" evidence="9">
    <location>
        <position position="81"/>
    </location>
</feature>
<evidence type="ECO:0000259" key="8">
    <source>
        <dbReference type="PROSITE" id="PS50222"/>
    </source>
</evidence>
<feature type="binding site" evidence="6">
    <location>
        <position position="56"/>
    </location>
    <ligand>
        <name>Ca(2+)</name>
        <dbReference type="ChEBI" id="CHEBI:29108"/>
        <label>1</label>
    </ligand>
</feature>
<feature type="domain" description="EF-hand" evidence="8">
    <location>
        <begin position="39"/>
        <end position="74"/>
    </location>
</feature>